<dbReference type="InterPro" id="IPR038770">
    <property type="entry name" value="Na+/solute_symporter_sf"/>
</dbReference>
<keyword evidence="5 8" id="KW-1133">Transmembrane helix</keyword>
<dbReference type="RefSeq" id="WP_078039682.1">
    <property type="nucleotide sequence ID" value="NZ_CP015820.1"/>
</dbReference>
<dbReference type="PROSITE" id="PS51201">
    <property type="entry name" value="RCK_N"/>
    <property type="match status" value="1"/>
</dbReference>
<feature type="domain" description="RCK N-terminal" evidence="9">
    <location>
        <begin position="429"/>
        <end position="546"/>
    </location>
</feature>
<evidence type="ECO:0000313" key="10">
    <source>
        <dbReference type="EMBL" id="AQT42935.1"/>
    </source>
</evidence>
<dbReference type="PANTHER" id="PTHR42751:SF1">
    <property type="entry name" value="CATION_PROTON ANTIPORTER YBAL-RELATED"/>
    <property type="match status" value="1"/>
</dbReference>
<feature type="region of interest" description="Disordered" evidence="7">
    <location>
        <begin position="564"/>
        <end position="585"/>
    </location>
</feature>
<evidence type="ECO:0000256" key="1">
    <source>
        <dbReference type="ARBA" id="ARBA00004141"/>
    </source>
</evidence>
<feature type="transmembrane region" description="Helical" evidence="8">
    <location>
        <begin position="33"/>
        <end position="50"/>
    </location>
</feature>
<comment type="subcellular location">
    <subcellularLocation>
        <location evidence="1">Membrane</location>
        <topology evidence="1">Multi-pass membrane protein</topology>
    </subcellularLocation>
</comment>
<feature type="transmembrane region" description="Helical" evidence="8">
    <location>
        <begin position="308"/>
        <end position="333"/>
    </location>
</feature>
<reference evidence="10 11" key="1">
    <citation type="submission" date="2016-11" db="EMBL/GenBank/DDBJ databases">
        <title>Comparative genomics of Bartonella apis.</title>
        <authorList>
            <person name="Engel P."/>
        </authorList>
    </citation>
    <scope>NUCLEOTIDE SEQUENCE [LARGE SCALE GENOMIC DNA]</scope>
    <source>
        <strain evidence="10 11">BBC0178</strain>
    </source>
</reference>
<feature type="transmembrane region" description="Helical" evidence="8">
    <location>
        <begin position="377"/>
        <end position="396"/>
    </location>
</feature>
<dbReference type="KEGG" id="bapa:BBC0178_014730"/>
<evidence type="ECO:0000256" key="8">
    <source>
        <dbReference type="SAM" id="Phobius"/>
    </source>
</evidence>
<gene>
    <name evidence="10" type="ORF">BBC0178_014730</name>
</gene>
<keyword evidence="11" id="KW-1185">Reference proteome</keyword>
<organism evidence="10 11">
    <name type="scientific">Bartonella apihabitans</name>
    <dbReference type="NCBI Taxonomy" id="2750929"/>
    <lineage>
        <taxon>Bacteria</taxon>
        <taxon>Pseudomonadati</taxon>
        <taxon>Pseudomonadota</taxon>
        <taxon>Alphaproteobacteria</taxon>
        <taxon>Hyphomicrobiales</taxon>
        <taxon>Bartonellaceae</taxon>
        <taxon>Bartonella</taxon>
    </lineage>
</organism>
<feature type="transmembrane region" description="Helical" evidence="8">
    <location>
        <begin position="88"/>
        <end position="112"/>
    </location>
</feature>
<dbReference type="OrthoDB" id="9781411at2"/>
<dbReference type="Gene3D" id="1.20.1530.20">
    <property type="match status" value="1"/>
</dbReference>
<dbReference type="GO" id="GO:0006813">
    <property type="term" value="P:potassium ion transport"/>
    <property type="evidence" value="ECO:0007669"/>
    <property type="project" value="InterPro"/>
</dbReference>
<dbReference type="InterPro" id="IPR036291">
    <property type="entry name" value="NAD(P)-bd_dom_sf"/>
</dbReference>
<dbReference type="Pfam" id="PF00999">
    <property type="entry name" value="Na_H_Exchanger"/>
    <property type="match status" value="1"/>
</dbReference>
<accession>A0A1U9MC98</accession>
<dbReference type="PANTHER" id="PTHR42751">
    <property type="entry name" value="SODIUM/HYDROGEN EXCHANGER FAMILY/TRKA DOMAIN PROTEIN"/>
    <property type="match status" value="1"/>
</dbReference>
<evidence type="ECO:0000256" key="2">
    <source>
        <dbReference type="ARBA" id="ARBA00005551"/>
    </source>
</evidence>
<evidence type="ECO:0000256" key="3">
    <source>
        <dbReference type="ARBA" id="ARBA00022448"/>
    </source>
</evidence>
<feature type="transmembrane region" description="Helical" evidence="8">
    <location>
        <begin position="235"/>
        <end position="253"/>
    </location>
</feature>
<evidence type="ECO:0000256" key="7">
    <source>
        <dbReference type="SAM" id="MobiDB-lite"/>
    </source>
</evidence>
<feature type="transmembrane region" description="Helical" evidence="8">
    <location>
        <begin position="118"/>
        <end position="137"/>
    </location>
</feature>
<evidence type="ECO:0000313" key="11">
    <source>
        <dbReference type="Proteomes" id="UP000189660"/>
    </source>
</evidence>
<comment type="similarity">
    <text evidence="2">Belongs to the monovalent cation:proton antiporter 2 (CPA2) transporter (TC 2.A.37) family.</text>
</comment>
<evidence type="ECO:0000256" key="6">
    <source>
        <dbReference type="ARBA" id="ARBA00023136"/>
    </source>
</evidence>
<dbReference type="Proteomes" id="UP000189660">
    <property type="component" value="Chromosome"/>
</dbReference>
<feature type="transmembrane region" description="Helical" evidence="8">
    <location>
        <begin position="6"/>
        <end position="26"/>
    </location>
</feature>
<evidence type="ECO:0000256" key="4">
    <source>
        <dbReference type="ARBA" id="ARBA00022692"/>
    </source>
</evidence>
<keyword evidence="6 8" id="KW-0472">Membrane</keyword>
<keyword evidence="3" id="KW-0813">Transport</keyword>
<evidence type="ECO:0000256" key="5">
    <source>
        <dbReference type="ARBA" id="ARBA00022989"/>
    </source>
</evidence>
<dbReference type="Gene3D" id="3.40.50.720">
    <property type="entry name" value="NAD(P)-binding Rossmann-like Domain"/>
    <property type="match status" value="1"/>
</dbReference>
<feature type="transmembrane region" description="Helical" evidence="8">
    <location>
        <begin position="192"/>
        <end position="215"/>
    </location>
</feature>
<dbReference type="InterPro" id="IPR003148">
    <property type="entry name" value="RCK_N"/>
</dbReference>
<dbReference type="SUPFAM" id="SSF51735">
    <property type="entry name" value="NAD(P)-binding Rossmann-fold domains"/>
    <property type="match status" value="1"/>
</dbReference>
<dbReference type="AlphaFoldDB" id="A0A1U9MC98"/>
<dbReference type="Pfam" id="PF02254">
    <property type="entry name" value="TrkA_N"/>
    <property type="match status" value="1"/>
</dbReference>
<evidence type="ECO:0000259" key="9">
    <source>
        <dbReference type="PROSITE" id="PS51201"/>
    </source>
</evidence>
<dbReference type="GO" id="GO:0016020">
    <property type="term" value="C:membrane"/>
    <property type="evidence" value="ECO:0007669"/>
    <property type="project" value="UniProtKB-SubCell"/>
</dbReference>
<feature type="transmembrane region" description="Helical" evidence="8">
    <location>
        <begin position="340"/>
        <end position="365"/>
    </location>
</feature>
<dbReference type="EMBL" id="CP015820">
    <property type="protein sequence ID" value="AQT42935.1"/>
    <property type="molecule type" value="Genomic_DNA"/>
</dbReference>
<feature type="transmembrane region" description="Helical" evidence="8">
    <location>
        <begin position="149"/>
        <end position="172"/>
    </location>
</feature>
<name>A0A1U9MC98_9HYPH</name>
<sequence>MIQDTPLVTTIVVGLCLAFLFGVLANRLRISPLVGYLLAGVIVGPHTGGFRVDSVLINQLAEIGIILLMFGVGLHFSFKDLLSVKAIAIPGAIVQMTVATALGLGFGLIMGWGMGGGLVFGLALSTASTVVLLRSLQERNLIETDRGRIAVGWLIVEDLAMVLALVLIPALSTSLGGRITGEADPLAQWMQLGLFGTILLTIAKVVLFVILMVIVGQRVIPWLLKISAQSGSRELFRLSVLAIALGVAFFSAHLFGVSIALGAFFAGMIMSGSELSQRATEETLPLRDAFAVLFFVSVGMLFDPSKLLTAFLPLIVTLVIIIGGKSLAAYAIVRLFDRPYATALTIGAGLAQIGEFSFILAGLGTSLGIINDEARDLIVGGAILSILLNPLVCFAAEKIRSRLETKNGETTVIDVSANDDDDLGKIDKTNHTILVGFGDIGEKIANALQSSHTDFIVIDHNGQAVKSAEEQKNEAILGNAANVTILERANIEKARQLVISTKSAIDAAKIVAEARKANDRINIIAHAVTGVETSYLKDMGANTIVTDDEEIAKGILKHLSYPEADEQACSDDKTSPLNNGERRKM</sequence>
<protein>
    <submittedName>
        <fullName evidence="10">Kef-type potassium/proton antiporter, CPA2 family</fullName>
    </submittedName>
</protein>
<keyword evidence="4 8" id="KW-0812">Transmembrane</keyword>
<dbReference type="GO" id="GO:0015297">
    <property type="term" value="F:antiporter activity"/>
    <property type="evidence" value="ECO:0007669"/>
    <property type="project" value="InterPro"/>
</dbReference>
<feature type="transmembrane region" description="Helical" evidence="8">
    <location>
        <begin position="56"/>
        <end position="76"/>
    </location>
</feature>
<dbReference type="InterPro" id="IPR006153">
    <property type="entry name" value="Cation/H_exchanger_TM"/>
</dbReference>
<dbReference type="GO" id="GO:1902600">
    <property type="term" value="P:proton transmembrane transport"/>
    <property type="evidence" value="ECO:0007669"/>
    <property type="project" value="InterPro"/>
</dbReference>
<feature type="compositionally biased region" description="Basic and acidic residues" evidence="7">
    <location>
        <begin position="570"/>
        <end position="585"/>
    </location>
</feature>
<dbReference type="NCBIfam" id="NF007950">
    <property type="entry name" value="PRK10669.1"/>
    <property type="match status" value="1"/>
</dbReference>
<proteinExistence type="inferred from homology"/>